<proteinExistence type="predicted"/>
<protein>
    <submittedName>
        <fullName evidence="3">Integrin_alpha2 domain-containing protein</fullName>
    </submittedName>
</protein>
<keyword evidence="2" id="KW-1185">Reference proteome</keyword>
<dbReference type="AlphaFoldDB" id="A0A1I7YJJ2"/>
<evidence type="ECO:0000256" key="1">
    <source>
        <dbReference type="SAM" id="Phobius"/>
    </source>
</evidence>
<dbReference type="Proteomes" id="UP000095287">
    <property type="component" value="Unplaced"/>
</dbReference>
<accession>A0A1I7YJJ2</accession>
<keyword evidence="1" id="KW-0812">Transmembrane</keyword>
<name>A0A1I7YJJ2_9BILA</name>
<evidence type="ECO:0000313" key="2">
    <source>
        <dbReference type="Proteomes" id="UP000095287"/>
    </source>
</evidence>
<keyword evidence="1" id="KW-1133">Transmembrane helix</keyword>
<organism evidence="2 3">
    <name type="scientific">Steinernema glaseri</name>
    <dbReference type="NCBI Taxonomy" id="37863"/>
    <lineage>
        <taxon>Eukaryota</taxon>
        <taxon>Metazoa</taxon>
        <taxon>Ecdysozoa</taxon>
        <taxon>Nematoda</taxon>
        <taxon>Chromadorea</taxon>
        <taxon>Rhabditida</taxon>
        <taxon>Tylenchina</taxon>
        <taxon>Panagrolaimomorpha</taxon>
        <taxon>Strongyloidoidea</taxon>
        <taxon>Steinernematidae</taxon>
        <taxon>Steinernema</taxon>
    </lineage>
</organism>
<feature type="transmembrane region" description="Helical" evidence="1">
    <location>
        <begin position="75"/>
        <end position="99"/>
    </location>
</feature>
<evidence type="ECO:0000313" key="3">
    <source>
        <dbReference type="WBParaSite" id="L893_g17062.t1"/>
    </source>
</evidence>
<keyword evidence="1" id="KW-0472">Membrane</keyword>
<sequence length="132" mass="14987">MFLVVGSVDKVFSQFVNIYVLQVEPFQPKPNGFRRLNAYFRSDHPRRARLVSNTNVPPQIVMMPANPKLVPSTEAALLVLALVIGLLLLLHCWVFCAALRQERKIHLSVPPEEGERKRSWEVNSVMDAPLLV</sequence>
<dbReference type="WBParaSite" id="L893_g17062.t1">
    <property type="protein sequence ID" value="L893_g17062.t1"/>
    <property type="gene ID" value="L893_g17062"/>
</dbReference>
<reference evidence="3" key="1">
    <citation type="submission" date="2016-11" db="UniProtKB">
        <authorList>
            <consortium name="WormBaseParasite"/>
        </authorList>
    </citation>
    <scope>IDENTIFICATION</scope>
</reference>